<sequence>MISKRWLFLIFTFMGAILLAACSSSGIGSSYAGELPSYVSRAPQTVQTAYHFAIEHPEMLTHQPCYCGCGAMGHANNLNCFIQSVDEGGTITFDNHASGCGICVDIALDVKRLSEEGRSQLEIRHYIDATYGSFGPSTDTAMPEV</sequence>
<evidence type="ECO:0000313" key="1">
    <source>
        <dbReference type="EMBL" id="QPC80833.1"/>
    </source>
</evidence>
<dbReference type="EMBL" id="CP062983">
    <property type="protein sequence ID" value="QPC80833.1"/>
    <property type="molecule type" value="Genomic_DNA"/>
</dbReference>
<evidence type="ECO:0000313" key="2">
    <source>
        <dbReference type="Proteomes" id="UP000594468"/>
    </source>
</evidence>
<proteinExistence type="predicted"/>
<gene>
    <name evidence="1" type="ORF">G4Y79_14065</name>
</gene>
<reference evidence="1 2" key="1">
    <citation type="submission" date="2020-02" db="EMBL/GenBank/DDBJ databases">
        <authorList>
            <person name="Zheng R.K."/>
            <person name="Sun C.M."/>
        </authorList>
    </citation>
    <scope>NUCLEOTIDE SEQUENCE [LARGE SCALE GENOMIC DNA]</scope>
    <source>
        <strain evidence="2">rifampicinis</strain>
    </source>
</reference>
<organism evidence="1 2">
    <name type="scientific">Phototrophicus methaneseepsis</name>
    <dbReference type="NCBI Taxonomy" id="2710758"/>
    <lineage>
        <taxon>Bacteria</taxon>
        <taxon>Bacillati</taxon>
        <taxon>Chloroflexota</taxon>
        <taxon>Candidatus Thermofontia</taxon>
        <taxon>Phototrophicales</taxon>
        <taxon>Phototrophicaceae</taxon>
        <taxon>Phototrophicus</taxon>
    </lineage>
</organism>
<evidence type="ECO:0008006" key="3">
    <source>
        <dbReference type="Google" id="ProtNLM"/>
    </source>
</evidence>
<dbReference type="KEGG" id="pmet:G4Y79_14065"/>
<protein>
    <recommendedName>
        <fullName evidence="3">Lipoprotein</fullName>
    </recommendedName>
</protein>
<dbReference type="Pfam" id="PF13798">
    <property type="entry name" value="PCYCGC"/>
    <property type="match status" value="1"/>
</dbReference>
<dbReference type="InterPro" id="IPR025673">
    <property type="entry name" value="PCYCGC"/>
</dbReference>
<dbReference type="Proteomes" id="UP000594468">
    <property type="component" value="Chromosome"/>
</dbReference>
<dbReference type="PROSITE" id="PS51257">
    <property type="entry name" value="PROKAR_LIPOPROTEIN"/>
    <property type="match status" value="1"/>
</dbReference>
<dbReference type="RefSeq" id="WP_195168908.1">
    <property type="nucleotide sequence ID" value="NZ_CP062983.1"/>
</dbReference>
<dbReference type="AlphaFoldDB" id="A0A7S8IDI5"/>
<name>A0A7S8IDI5_9CHLR</name>
<keyword evidence="2" id="KW-1185">Reference proteome</keyword>
<accession>A0A7S8IDI5</accession>